<dbReference type="OrthoDB" id="2877338at2"/>
<protein>
    <submittedName>
        <fullName evidence="2">Membrane protein</fullName>
    </submittedName>
</protein>
<feature type="transmembrane region" description="Helical" evidence="1">
    <location>
        <begin position="9"/>
        <end position="27"/>
    </location>
</feature>
<feature type="transmembrane region" description="Helical" evidence="1">
    <location>
        <begin position="33"/>
        <end position="51"/>
    </location>
</feature>
<name>A0A073JXX8_9BACI</name>
<dbReference type="Proteomes" id="UP000027822">
    <property type="component" value="Unassembled WGS sequence"/>
</dbReference>
<keyword evidence="1" id="KW-0812">Transmembrane</keyword>
<evidence type="ECO:0000256" key="1">
    <source>
        <dbReference type="SAM" id="Phobius"/>
    </source>
</evidence>
<accession>A0A073JXX8</accession>
<feature type="transmembrane region" description="Helical" evidence="1">
    <location>
        <begin position="63"/>
        <end position="84"/>
    </location>
</feature>
<dbReference type="RefSeq" id="WP_034639286.1">
    <property type="nucleotide sequence ID" value="NZ_CBCSJC010000008.1"/>
</dbReference>
<keyword evidence="1" id="KW-1133">Transmembrane helix</keyword>
<dbReference type="EMBL" id="JOTN01000009">
    <property type="protein sequence ID" value="KEK19062.1"/>
    <property type="molecule type" value="Genomic_DNA"/>
</dbReference>
<sequence>MRKVNDGKFAFKIFLLTVCAFFIYLFISLIFNMYVPYVDLLLFVGFMWAFVEAREADDSKYRWITLGGTVLILVIYVVVMHDAWKYGFAFLP</sequence>
<proteinExistence type="predicted"/>
<comment type="caution">
    <text evidence="2">The sequence shown here is derived from an EMBL/GenBank/DDBJ whole genome shotgun (WGS) entry which is preliminary data.</text>
</comment>
<gene>
    <name evidence="2" type="ORF">BAMA_23910</name>
</gene>
<keyword evidence="1" id="KW-0472">Membrane</keyword>
<keyword evidence="3" id="KW-1185">Reference proteome</keyword>
<evidence type="ECO:0000313" key="3">
    <source>
        <dbReference type="Proteomes" id="UP000027822"/>
    </source>
</evidence>
<evidence type="ECO:0000313" key="2">
    <source>
        <dbReference type="EMBL" id="KEK19062.1"/>
    </source>
</evidence>
<dbReference type="STRING" id="574376.BAMA_23910"/>
<dbReference type="AlphaFoldDB" id="A0A073JXX8"/>
<organism evidence="2 3">
    <name type="scientific">Bacillus manliponensis</name>
    <dbReference type="NCBI Taxonomy" id="574376"/>
    <lineage>
        <taxon>Bacteria</taxon>
        <taxon>Bacillati</taxon>
        <taxon>Bacillota</taxon>
        <taxon>Bacilli</taxon>
        <taxon>Bacillales</taxon>
        <taxon>Bacillaceae</taxon>
        <taxon>Bacillus</taxon>
        <taxon>Bacillus cereus group</taxon>
    </lineage>
</organism>
<dbReference type="eggNOG" id="ENOG5030E8Q">
    <property type="taxonomic scope" value="Bacteria"/>
</dbReference>
<reference evidence="2 3" key="1">
    <citation type="submission" date="2014-06" db="EMBL/GenBank/DDBJ databases">
        <title>Draft genome sequence of Bacillus manliponensis JCM 15802 (MCCC 1A00708).</title>
        <authorList>
            <person name="Lai Q."/>
            <person name="Liu Y."/>
            <person name="Shao Z."/>
        </authorList>
    </citation>
    <scope>NUCLEOTIDE SEQUENCE [LARGE SCALE GENOMIC DNA]</scope>
    <source>
        <strain evidence="2 3">JCM 15802</strain>
    </source>
</reference>